<reference evidence="2" key="2">
    <citation type="submission" date="2020-09" db="EMBL/GenBank/DDBJ databases">
        <authorList>
            <person name="Sun Q."/>
            <person name="Ohkuma M."/>
        </authorList>
    </citation>
    <scope>NUCLEOTIDE SEQUENCE</scope>
    <source>
        <strain evidence="2">JCM 4490</strain>
    </source>
</reference>
<sequence length="431" mass="46943">MGPLFYTSYASATGDRGPVQRFHADVQTEVYSILGRHPRNEGFLQRAEPATGPDPSVLVCRTLLVLYSADYLNDRQCALEWSVFRERMQRRQWLTGEPADALIGVLWRADSLVLPRAVADTGQLLDDLGEGYQGPGVAGLQDDPGGDKRYRGLVRQVAARLTRAARKPLPAMTESESAAVGRSFGPRRGQRAARRERSPAPPPRPGERHLVLALLAGTRAGMERLRTSVGAYADSPEEWRPFRPFSDEPAAAVAARAARACGIDRLTVVPVEDSGPDPLREAGASAVIVVLVDPWMTADPSFSVRWERLAGAAARVAAVITVLPRQDQESRRDAGRLREALARTPARQLGASHHEAGSQDSLTHAMAAVVADAFADAGEEEPLPGRADELPVENTAERIVRRERERAGWLRHRAPWPPLLSGTPRESWGGG</sequence>
<dbReference type="AlphaFoldDB" id="A0A918MPV3"/>
<dbReference type="Proteomes" id="UP000620224">
    <property type="component" value="Unassembled WGS sequence"/>
</dbReference>
<dbReference type="InterPro" id="IPR026367">
    <property type="entry name" value="FxsC_C"/>
</dbReference>
<feature type="region of interest" description="Disordered" evidence="1">
    <location>
        <begin position="165"/>
        <end position="209"/>
    </location>
</feature>
<organism evidence="2 3">
    <name type="scientific">Streptomyces lucensis JCM 4490</name>
    <dbReference type="NCBI Taxonomy" id="1306176"/>
    <lineage>
        <taxon>Bacteria</taxon>
        <taxon>Bacillati</taxon>
        <taxon>Actinomycetota</taxon>
        <taxon>Actinomycetes</taxon>
        <taxon>Kitasatosporales</taxon>
        <taxon>Streptomycetaceae</taxon>
        <taxon>Streptomyces</taxon>
    </lineage>
</organism>
<evidence type="ECO:0008006" key="4">
    <source>
        <dbReference type="Google" id="ProtNLM"/>
    </source>
</evidence>
<gene>
    <name evidence="2" type="ORF">GCM10010503_20910</name>
</gene>
<dbReference type="EMBL" id="BMUE01000003">
    <property type="protein sequence ID" value="GGW44027.1"/>
    <property type="molecule type" value="Genomic_DNA"/>
</dbReference>
<reference evidence="2" key="1">
    <citation type="journal article" date="2014" name="Int. J. Syst. Evol. Microbiol.">
        <title>Complete genome sequence of Corynebacterium casei LMG S-19264T (=DSM 44701T), isolated from a smear-ripened cheese.</title>
        <authorList>
            <consortium name="US DOE Joint Genome Institute (JGI-PGF)"/>
            <person name="Walter F."/>
            <person name="Albersmeier A."/>
            <person name="Kalinowski J."/>
            <person name="Ruckert C."/>
        </authorList>
    </citation>
    <scope>NUCLEOTIDE SEQUENCE</scope>
    <source>
        <strain evidence="2">JCM 4490</strain>
    </source>
</reference>
<keyword evidence="3" id="KW-1185">Reference proteome</keyword>
<protein>
    <recommendedName>
        <fullName evidence="4">TIR domain-containing protein</fullName>
    </recommendedName>
</protein>
<evidence type="ECO:0000313" key="3">
    <source>
        <dbReference type="Proteomes" id="UP000620224"/>
    </source>
</evidence>
<evidence type="ECO:0000313" key="2">
    <source>
        <dbReference type="EMBL" id="GGW44027.1"/>
    </source>
</evidence>
<accession>A0A918MPV3</accession>
<proteinExistence type="predicted"/>
<name>A0A918MPV3_9ACTN</name>
<evidence type="ECO:0000256" key="1">
    <source>
        <dbReference type="SAM" id="MobiDB-lite"/>
    </source>
</evidence>
<comment type="caution">
    <text evidence="2">The sequence shown here is derived from an EMBL/GenBank/DDBJ whole genome shotgun (WGS) entry which is preliminary data.</text>
</comment>
<dbReference type="NCBIfam" id="TIGR04276">
    <property type="entry name" value="FxsC_Cterm"/>
    <property type="match status" value="1"/>
</dbReference>